<protein>
    <submittedName>
        <fullName evidence="1">Uncharacterized protein</fullName>
    </submittedName>
</protein>
<accession>A0A840MR80</accession>
<evidence type="ECO:0000313" key="2">
    <source>
        <dbReference type="Proteomes" id="UP000575898"/>
    </source>
</evidence>
<reference evidence="1 2" key="1">
    <citation type="submission" date="2020-08" db="EMBL/GenBank/DDBJ databases">
        <title>Genomic Encyclopedia of Type Strains, Phase IV (KMG-IV): sequencing the most valuable type-strain genomes for metagenomic binning, comparative biology and taxonomic classification.</title>
        <authorList>
            <person name="Goeker M."/>
        </authorList>
    </citation>
    <scope>NUCLEOTIDE SEQUENCE [LARGE SCALE GENOMIC DNA]</scope>
    <source>
        <strain evidence="1 2">DSM 27165</strain>
    </source>
</reference>
<sequence length="137" mass="15697">MSRRQHNLVLLAGVAYALINAPTLGESIRCHYQYGGEQHVVTARATTQPYSVDNLQIGSYFQLRIVFQRTPADLASIKLYVFADREHGPTPIQQASYHYPPARHPRYGFTGLQFIYEPVRDGELQYWCEWLPTNPAD</sequence>
<dbReference type="AlphaFoldDB" id="A0A840MR80"/>
<dbReference type="RefSeq" id="WP_343074266.1">
    <property type="nucleotide sequence ID" value="NZ_JACHHY010000015.1"/>
</dbReference>
<dbReference type="EMBL" id="JACHHY010000015">
    <property type="protein sequence ID" value="MBB5019292.1"/>
    <property type="molecule type" value="Genomic_DNA"/>
</dbReference>
<comment type="caution">
    <text evidence="1">The sequence shown here is derived from an EMBL/GenBank/DDBJ whole genome shotgun (WGS) entry which is preliminary data.</text>
</comment>
<evidence type="ECO:0000313" key="1">
    <source>
        <dbReference type="EMBL" id="MBB5019292.1"/>
    </source>
</evidence>
<name>A0A840MR80_9PROT</name>
<keyword evidence="2" id="KW-1185">Reference proteome</keyword>
<dbReference type="Proteomes" id="UP000575898">
    <property type="component" value="Unassembled WGS sequence"/>
</dbReference>
<gene>
    <name evidence="1" type="ORF">HNQ59_002590</name>
</gene>
<organism evidence="1 2">
    <name type="scientific">Chitinivorax tropicus</name>
    <dbReference type="NCBI Taxonomy" id="714531"/>
    <lineage>
        <taxon>Bacteria</taxon>
        <taxon>Pseudomonadati</taxon>
        <taxon>Pseudomonadota</taxon>
        <taxon>Betaproteobacteria</taxon>
        <taxon>Chitinivorax</taxon>
    </lineage>
</organism>
<proteinExistence type="predicted"/>